<organism evidence="2 3">
    <name type="scientific">Parablautia muri</name>
    <dbReference type="NCBI Taxonomy" id="2320879"/>
    <lineage>
        <taxon>Bacteria</taxon>
        <taxon>Bacillati</taxon>
        <taxon>Bacillota</taxon>
        <taxon>Clostridia</taxon>
        <taxon>Lachnospirales</taxon>
        <taxon>Lachnospiraceae</taxon>
        <taxon>Parablautia</taxon>
    </lineage>
</organism>
<evidence type="ECO:0000313" key="3">
    <source>
        <dbReference type="Proteomes" id="UP001154420"/>
    </source>
</evidence>
<sequence>MNVRLLKAKRVERNLRQKDLAKALGITEKAMCHKECSKENKFKAAEMLILVDKLNLSFAEFDAIFFNRELSKRLRKIQK</sequence>
<dbReference type="SMART" id="SM00530">
    <property type="entry name" value="HTH_XRE"/>
    <property type="match status" value="1"/>
</dbReference>
<gene>
    <name evidence="2" type="ORF">D5281_21185</name>
</gene>
<protein>
    <submittedName>
        <fullName evidence="2">XRE family transcriptional regulator</fullName>
    </submittedName>
</protein>
<dbReference type="RefSeq" id="WP_160561970.1">
    <property type="nucleotide sequence ID" value="NZ_QZDT01000060.1"/>
</dbReference>
<accession>A0A9X5BJT3</accession>
<dbReference type="SUPFAM" id="SSF47413">
    <property type="entry name" value="lambda repressor-like DNA-binding domains"/>
    <property type="match status" value="1"/>
</dbReference>
<feature type="domain" description="HTH cro/C1-type" evidence="1">
    <location>
        <begin position="6"/>
        <end position="61"/>
    </location>
</feature>
<proteinExistence type="predicted"/>
<dbReference type="EMBL" id="QZDT01000060">
    <property type="protein sequence ID" value="NBJ95009.1"/>
    <property type="molecule type" value="Genomic_DNA"/>
</dbReference>
<name>A0A9X5BJT3_9FIRM</name>
<dbReference type="InterPro" id="IPR001387">
    <property type="entry name" value="Cro/C1-type_HTH"/>
</dbReference>
<evidence type="ECO:0000259" key="1">
    <source>
        <dbReference type="PROSITE" id="PS50943"/>
    </source>
</evidence>
<dbReference type="Proteomes" id="UP001154420">
    <property type="component" value="Unassembled WGS sequence"/>
</dbReference>
<evidence type="ECO:0000313" key="2">
    <source>
        <dbReference type="EMBL" id="NBJ95009.1"/>
    </source>
</evidence>
<dbReference type="OrthoDB" id="2087925at2"/>
<dbReference type="PROSITE" id="PS50943">
    <property type="entry name" value="HTH_CROC1"/>
    <property type="match status" value="1"/>
</dbReference>
<dbReference type="GO" id="GO:0003677">
    <property type="term" value="F:DNA binding"/>
    <property type="evidence" value="ECO:0007669"/>
    <property type="project" value="InterPro"/>
</dbReference>
<reference evidence="2" key="1">
    <citation type="submission" date="2018-09" db="EMBL/GenBank/DDBJ databases">
        <title>Murine metabolic-syndrome-specific gut microbial biobank.</title>
        <authorList>
            <person name="Liu C."/>
        </authorList>
    </citation>
    <scope>NUCLEOTIDE SEQUENCE</scope>
    <source>
        <strain evidence="2">D42-62</strain>
    </source>
</reference>
<dbReference type="Gene3D" id="1.10.260.40">
    <property type="entry name" value="lambda repressor-like DNA-binding domains"/>
    <property type="match status" value="1"/>
</dbReference>
<comment type="caution">
    <text evidence="2">The sequence shown here is derived from an EMBL/GenBank/DDBJ whole genome shotgun (WGS) entry which is preliminary data.</text>
</comment>
<dbReference type="AlphaFoldDB" id="A0A9X5BJT3"/>
<dbReference type="InterPro" id="IPR010982">
    <property type="entry name" value="Lambda_DNA-bd_dom_sf"/>
</dbReference>
<keyword evidence="3" id="KW-1185">Reference proteome</keyword>
<dbReference type="CDD" id="cd00093">
    <property type="entry name" value="HTH_XRE"/>
    <property type="match status" value="1"/>
</dbReference>